<organism evidence="2">
    <name type="scientific">hydrothermal vent metagenome</name>
    <dbReference type="NCBI Taxonomy" id="652676"/>
    <lineage>
        <taxon>unclassified sequences</taxon>
        <taxon>metagenomes</taxon>
        <taxon>ecological metagenomes</taxon>
    </lineage>
</organism>
<feature type="transmembrane region" description="Helical" evidence="1">
    <location>
        <begin position="12"/>
        <end position="30"/>
    </location>
</feature>
<dbReference type="AlphaFoldDB" id="A0A3B1D2K5"/>
<keyword evidence="1" id="KW-0472">Membrane</keyword>
<evidence type="ECO:0000313" key="2">
    <source>
        <dbReference type="EMBL" id="VAX37126.1"/>
    </source>
</evidence>
<accession>A0A3B1D2K5</accession>
<protein>
    <submittedName>
        <fullName evidence="2">Uncharacterized protein</fullName>
    </submittedName>
</protein>
<keyword evidence="1" id="KW-1133">Transmembrane helix</keyword>
<keyword evidence="1" id="KW-0812">Transmembrane</keyword>
<gene>
    <name evidence="2" type="ORF">MNBD_PLANCTO02-229</name>
</gene>
<dbReference type="EMBL" id="UOGL01000102">
    <property type="protein sequence ID" value="VAX37126.1"/>
    <property type="molecule type" value="Genomic_DNA"/>
</dbReference>
<sequence length="35" mass="3865">MLFPFGLENYASAMCEVVAGCVIAVTWFFMTGTTR</sequence>
<evidence type="ECO:0000256" key="1">
    <source>
        <dbReference type="SAM" id="Phobius"/>
    </source>
</evidence>
<name>A0A3B1D2K5_9ZZZZ</name>
<proteinExistence type="predicted"/>
<reference evidence="2" key="1">
    <citation type="submission" date="2018-06" db="EMBL/GenBank/DDBJ databases">
        <authorList>
            <person name="Zhirakovskaya E."/>
        </authorList>
    </citation>
    <scope>NUCLEOTIDE SEQUENCE</scope>
</reference>